<dbReference type="PROSITE" id="PS51257">
    <property type="entry name" value="PROKAR_LIPOPROTEIN"/>
    <property type="match status" value="1"/>
</dbReference>
<evidence type="ECO:0008006" key="5">
    <source>
        <dbReference type="Google" id="ProtNLM"/>
    </source>
</evidence>
<dbReference type="AlphaFoldDB" id="A0A372IQF6"/>
<comment type="caution">
    <text evidence="3">The sequence shown here is derived from an EMBL/GenBank/DDBJ whole genome shotgun (WGS) entry which is preliminary data.</text>
</comment>
<evidence type="ECO:0000256" key="2">
    <source>
        <dbReference type="SAM" id="SignalP"/>
    </source>
</evidence>
<evidence type="ECO:0000256" key="1">
    <source>
        <dbReference type="SAM" id="MobiDB-lite"/>
    </source>
</evidence>
<keyword evidence="4" id="KW-1185">Reference proteome</keyword>
<dbReference type="EMBL" id="QVQT01000003">
    <property type="protein sequence ID" value="RFU17182.1"/>
    <property type="molecule type" value="Genomic_DNA"/>
</dbReference>
<feature type="signal peptide" evidence="2">
    <location>
        <begin position="1"/>
        <end position="19"/>
    </location>
</feature>
<reference evidence="3 4" key="1">
    <citation type="submission" date="2018-08" db="EMBL/GenBank/DDBJ databases">
        <title>Acidipila sp. 4G-K13, an acidobacterium isolated from forest soil.</title>
        <authorList>
            <person name="Gao Z.-H."/>
            <person name="Qiu L.-H."/>
        </authorList>
    </citation>
    <scope>NUCLEOTIDE SEQUENCE [LARGE SCALE GENOMIC DNA]</scope>
    <source>
        <strain evidence="3 4">4G-K13</strain>
    </source>
</reference>
<evidence type="ECO:0000313" key="3">
    <source>
        <dbReference type="EMBL" id="RFU17182.1"/>
    </source>
</evidence>
<feature type="compositionally biased region" description="Low complexity" evidence="1">
    <location>
        <begin position="194"/>
        <end position="209"/>
    </location>
</feature>
<evidence type="ECO:0000313" key="4">
    <source>
        <dbReference type="Proteomes" id="UP000264702"/>
    </source>
</evidence>
<name>A0A372IQF6_9BACT</name>
<accession>A0A372IQF6</accession>
<organism evidence="3 4">
    <name type="scientific">Paracidobacterium acidisoli</name>
    <dbReference type="NCBI Taxonomy" id="2303751"/>
    <lineage>
        <taxon>Bacteria</taxon>
        <taxon>Pseudomonadati</taxon>
        <taxon>Acidobacteriota</taxon>
        <taxon>Terriglobia</taxon>
        <taxon>Terriglobales</taxon>
        <taxon>Acidobacteriaceae</taxon>
        <taxon>Paracidobacterium</taxon>
    </lineage>
</organism>
<feature type="compositionally biased region" description="Polar residues" evidence="1">
    <location>
        <begin position="172"/>
        <end position="193"/>
    </location>
</feature>
<feature type="region of interest" description="Disordered" evidence="1">
    <location>
        <begin position="170"/>
        <end position="209"/>
    </location>
</feature>
<feature type="chain" id="PRO_5016704005" description="Lipoprotein" evidence="2">
    <location>
        <begin position="20"/>
        <end position="209"/>
    </location>
</feature>
<dbReference type="OrthoDB" id="116080at2"/>
<protein>
    <recommendedName>
        <fullName evidence="5">Lipoprotein</fullName>
    </recommendedName>
</protein>
<keyword evidence="2" id="KW-0732">Signal</keyword>
<sequence length="209" mass="22451">MQMRYAVGFAVCGAMLAMAGCHKNQVDTGAFKTTMNSYYSGKQDCVWPDAVKFPVQADKSNDEQTKGFDALTDAGLLQRTPQEKKRFLIGSKQVNDYDLTDKGRSTWTADPSQPGYGNFCFGTRSVTSIDSYSPMDNPDATQFTVSFHYAVTSAPDWAASAETKTAFPKIASDTSGQQTGSATLVKSENGWQVSQAQPSAGASSSGLVQ</sequence>
<proteinExistence type="predicted"/>
<dbReference type="Proteomes" id="UP000264702">
    <property type="component" value="Unassembled WGS sequence"/>
</dbReference>
<gene>
    <name evidence="3" type="ORF">D0Y96_10885</name>
</gene>